<protein>
    <recommendedName>
        <fullName evidence="10">Signal recognition particle receptor FtsY</fullName>
        <shortName evidence="10">SRP receptor</shortName>
        <ecNumber evidence="10">3.6.5.4</ecNumber>
    </recommendedName>
</protein>
<feature type="domain" description="SRP54-type proteins GTP-binding" evidence="12">
    <location>
        <begin position="461"/>
        <end position="474"/>
    </location>
</feature>
<dbReference type="GO" id="GO:0005886">
    <property type="term" value="C:plasma membrane"/>
    <property type="evidence" value="ECO:0007669"/>
    <property type="project" value="UniProtKB-SubCell"/>
</dbReference>
<dbReference type="Gene3D" id="1.20.120.140">
    <property type="entry name" value="Signal recognition particle SRP54, nucleotide-binding domain"/>
    <property type="match status" value="1"/>
</dbReference>
<dbReference type="GO" id="GO:0005047">
    <property type="term" value="F:signal recognition particle binding"/>
    <property type="evidence" value="ECO:0007669"/>
    <property type="project" value="TreeGrafter"/>
</dbReference>
<evidence type="ECO:0000256" key="11">
    <source>
        <dbReference type="SAM" id="MobiDB-lite"/>
    </source>
</evidence>
<dbReference type="GeneID" id="57308312"/>
<gene>
    <name evidence="10 13" type="primary">ftsY</name>
    <name evidence="13" type="ORF">OINT_1002367</name>
</gene>
<evidence type="ECO:0000256" key="4">
    <source>
        <dbReference type="ARBA" id="ARBA00022741"/>
    </source>
</evidence>
<feature type="binding site" evidence="10">
    <location>
        <begin position="440"/>
        <end position="443"/>
    </location>
    <ligand>
        <name>GTP</name>
        <dbReference type="ChEBI" id="CHEBI:37565"/>
    </ligand>
</feature>
<dbReference type="HAMAP" id="MF_00920">
    <property type="entry name" value="FtsY"/>
    <property type="match status" value="1"/>
</dbReference>
<reference evidence="13 14" key="1">
    <citation type="submission" date="2009-05" db="EMBL/GenBank/DDBJ databases">
        <authorList>
            <person name="Setubal J.C."/>
            <person name="Boyle S."/>
            <person name="Crasta O.R."/>
            <person name="Gillespie J.J."/>
            <person name="Kenyon R.W."/>
            <person name="Lu J."/>
            <person name="Mane S."/>
            <person name="Nagrani S."/>
            <person name="Shallom J.M."/>
            <person name="Shallom S."/>
            <person name="Shukla M."/>
            <person name="Snyder E.E."/>
            <person name="Sobral B.W."/>
            <person name="Wattam A.R."/>
            <person name="Will R."/>
            <person name="Williams K."/>
            <person name="Yoo H."/>
            <person name="Munk C."/>
            <person name="Tapia R."/>
            <person name="Green L."/>
            <person name="Rogers Y."/>
            <person name="Detter J.C."/>
            <person name="Bruce D."/>
            <person name="Brettin T.S."/>
            <person name="Tsolis R."/>
        </authorList>
    </citation>
    <scope>NUCLEOTIDE SEQUENCE [LARGE SCALE GENOMIC DNA]</scope>
    <source>
        <strain evidence="13 14">LMG 3301</strain>
    </source>
</reference>
<feature type="compositionally biased region" description="Basic and acidic residues" evidence="11">
    <location>
        <begin position="57"/>
        <end position="70"/>
    </location>
</feature>
<dbReference type="InterPro" id="IPR013822">
    <property type="entry name" value="Signal_recog_particl_SRP54_hlx"/>
</dbReference>
<evidence type="ECO:0000256" key="10">
    <source>
        <dbReference type="HAMAP-Rule" id="MF_00920"/>
    </source>
</evidence>
<dbReference type="PANTHER" id="PTHR43134">
    <property type="entry name" value="SIGNAL RECOGNITION PARTICLE RECEPTOR SUBUNIT ALPHA"/>
    <property type="match status" value="1"/>
</dbReference>
<comment type="function">
    <text evidence="10">Involved in targeting and insertion of nascent membrane proteins into the cytoplasmic membrane. Acts as a receptor for the complex formed by the signal recognition particle (SRP) and the ribosome-nascent chain (RNC). Interaction with SRP-RNC leads to the transfer of the RNC complex to the Sec translocase for insertion into the membrane, the hydrolysis of GTP by both Ffh and FtsY, and the dissociation of the SRP-FtsY complex into the individual components.</text>
</comment>
<feature type="binding site" evidence="10">
    <location>
        <begin position="294"/>
        <end position="301"/>
    </location>
    <ligand>
        <name>GTP</name>
        <dbReference type="ChEBI" id="CHEBI:37565"/>
    </ligand>
</feature>
<dbReference type="InterPro" id="IPR004390">
    <property type="entry name" value="SR_rcpt_FtsY"/>
</dbReference>
<dbReference type="PROSITE" id="PS00300">
    <property type="entry name" value="SRP54"/>
    <property type="match status" value="1"/>
</dbReference>
<comment type="similarity">
    <text evidence="10">Belongs to the GTP-binding SRP family. FtsY subfamily.</text>
</comment>
<dbReference type="SMART" id="SM00382">
    <property type="entry name" value="AAA"/>
    <property type="match status" value="1"/>
</dbReference>
<dbReference type="SMART" id="SM00963">
    <property type="entry name" value="SRP54_N"/>
    <property type="match status" value="1"/>
</dbReference>
<evidence type="ECO:0000256" key="8">
    <source>
        <dbReference type="ARBA" id="ARBA00023170"/>
    </source>
</evidence>
<feature type="compositionally biased region" description="Low complexity" evidence="11">
    <location>
        <begin position="29"/>
        <end position="46"/>
    </location>
</feature>
<dbReference type="SUPFAM" id="SSF47364">
    <property type="entry name" value="Domain of the SRP/SRP receptor G-proteins"/>
    <property type="match status" value="1"/>
</dbReference>
<keyword evidence="8 10" id="KW-0675">Receptor</keyword>
<evidence type="ECO:0000256" key="5">
    <source>
        <dbReference type="ARBA" id="ARBA00022801"/>
    </source>
</evidence>
<dbReference type="GO" id="GO:0005525">
    <property type="term" value="F:GTP binding"/>
    <property type="evidence" value="ECO:0007669"/>
    <property type="project" value="UniProtKB-UniRule"/>
</dbReference>
<evidence type="ECO:0000256" key="1">
    <source>
        <dbReference type="ARBA" id="ARBA00004515"/>
    </source>
</evidence>
<feature type="compositionally biased region" description="Acidic residues" evidence="11">
    <location>
        <begin position="71"/>
        <end position="81"/>
    </location>
</feature>
<dbReference type="EC" id="3.6.5.4" evidence="10"/>
<dbReference type="PANTHER" id="PTHR43134:SF1">
    <property type="entry name" value="SIGNAL RECOGNITION PARTICLE RECEPTOR SUBUNIT ALPHA"/>
    <property type="match status" value="1"/>
</dbReference>
<evidence type="ECO:0000256" key="6">
    <source>
        <dbReference type="ARBA" id="ARBA00023134"/>
    </source>
</evidence>
<dbReference type="RefSeq" id="WP_006467998.1">
    <property type="nucleotide sequence ID" value="NZ_ACQA01000001.1"/>
</dbReference>
<evidence type="ECO:0000256" key="7">
    <source>
        <dbReference type="ARBA" id="ARBA00023136"/>
    </source>
</evidence>
<name>C4WJY5_9HYPH</name>
<dbReference type="HOGENOM" id="CLU_009301_9_2_5"/>
<evidence type="ECO:0000256" key="2">
    <source>
        <dbReference type="ARBA" id="ARBA00022475"/>
    </source>
</evidence>
<dbReference type="Pfam" id="PF02881">
    <property type="entry name" value="SRP54_N"/>
    <property type="match status" value="1"/>
</dbReference>
<dbReference type="Proteomes" id="UP000004386">
    <property type="component" value="Unassembled WGS sequence"/>
</dbReference>
<keyword evidence="5 10" id="KW-0378">Hydrolase</keyword>
<feature type="region of interest" description="Disordered" evidence="11">
    <location>
        <begin position="16"/>
        <end position="89"/>
    </location>
</feature>
<dbReference type="InterPro" id="IPR000897">
    <property type="entry name" value="SRP54_GTPase_dom"/>
</dbReference>
<keyword evidence="7 10" id="KW-0472">Membrane</keyword>
<comment type="subcellular location">
    <subcellularLocation>
        <location evidence="1">Cell inner membrane</location>
        <topology evidence="1">Peripheral membrane protein</topology>
        <orientation evidence="1">Cytoplasmic side</orientation>
    </subcellularLocation>
    <subcellularLocation>
        <location evidence="10">Cell membrane</location>
        <topology evidence="10">Peripheral membrane protein</topology>
        <orientation evidence="10">Cytoplasmic side</orientation>
    </subcellularLocation>
    <subcellularLocation>
        <location evidence="10">Cytoplasm</location>
    </subcellularLocation>
</comment>
<proteinExistence type="inferred from homology"/>
<dbReference type="InterPro" id="IPR036225">
    <property type="entry name" value="SRP/SRP_N"/>
</dbReference>
<feature type="binding site" evidence="10">
    <location>
        <begin position="376"/>
        <end position="380"/>
    </location>
    <ligand>
        <name>GTP</name>
        <dbReference type="ChEBI" id="CHEBI:37565"/>
    </ligand>
</feature>
<accession>C4WJY5</accession>
<dbReference type="EMBL" id="ACQA01000001">
    <property type="protein sequence ID" value="EEQ96895.1"/>
    <property type="molecule type" value="Genomic_DNA"/>
</dbReference>
<keyword evidence="4 10" id="KW-0547">Nucleotide-binding</keyword>
<keyword evidence="2 10" id="KW-1003">Cell membrane</keyword>
<keyword evidence="6 10" id="KW-0342">GTP-binding</keyword>
<dbReference type="Pfam" id="PF00448">
    <property type="entry name" value="SRP54"/>
    <property type="match status" value="1"/>
</dbReference>
<dbReference type="InterPro" id="IPR042101">
    <property type="entry name" value="SRP54_N_sf"/>
</dbReference>
<evidence type="ECO:0000313" key="13">
    <source>
        <dbReference type="EMBL" id="EEQ96895.1"/>
    </source>
</evidence>
<dbReference type="GO" id="GO:0006614">
    <property type="term" value="P:SRP-dependent cotranslational protein targeting to membrane"/>
    <property type="evidence" value="ECO:0007669"/>
    <property type="project" value="InterPro"/>
</dbReference>
<dbReference type="NCBIfam" id="TIGR00064">
    <property type="entry name" value="ftsY"/>
    <property type="match status" value="1"/>
</dbReference>
<comment type="caution">
    <text evidence="13">The sequence shown here is derived from an EMBL/GenBank/DDBJ whole genome shotgun (WGS) entry which is preliminary data.</text>
</comment>
<organism evidence="13 14">
    <name type="scientific">Brucella intermedia LMG 3301</name>
    <dbReference type="NCBI Taxonomy" id="641118"/>
    <lineage>
        <taxon>Bacteria</taxon>
        <taxon>Pseudomonadati</taxon>
        <taxon>Pseudomonadota</taxon>
        <taxon>Alphaproteobacteria</taxon>
        <taxon>Hyphomicrobiales</taxon>
        <taxon>Brucellaceae</taxon>
        <taxon>Brucella/Ochrobactrum group</taxon>
        <taxon>Brucella</taxon>
    </lineage>
</organism>
<dbReference type="Gene3D" id="3.40.50.300">
    <property type="entry name" value="P-loop containing nucleotide triphosphate hydrolases"/>
    <property type="match status" value="1"/>
</dbReference>
<comment type="catalytic activity">
    <reaction evidence="9 10">
        <text>GTP + H2O = GDP + phosphate + H(+)</text>
        <dbReference type="Rhea" id="RHEA:19669"/>
        <dbReference type="ChEBI" id="CHEBI:15377"/>
        <dbReference type="ChEBI" id="CHEBI:15378"/>
        <dbReference type="ChEBI" id="CHEBI:37565"/>
        <dbReference type="ChEBI" id="CHEBI:43474"/>
        <dbReference type="ChEBI" id="CHEBI:58189"/>
        <dbReference type="EC" id="3.6.5.4"/>
    </reaction>
</comment>
<dbReference type="GO" id="GO:0003924">
    <property type="term" value="F:GTPase activity"/>
    <property type="evidence" value="ECO:0007669"/>
    <property type="project" value="UniProtKB-UniRule"/>
</dbReference>
<dbReference type="SMART" id="SM00962">
    <property type="entry name" value="SRP54"/>
    <property type="match status" value="1"/>
</dbReference>
<dbReference type="SUPFAM" id="SSF52540">
    <property type="entry name" value="P-loop containing nucleoside triphosphate hydrolases"/>
    <property type="match status" value="1"/>
</dbReference>
<dbReference type="InterPro" id="IPR003593">
    <property type="entry name" value="AAA+_ATPase"/>
</dbReference>
<dbReference type="AlphaFoldDB" id="C4WJY5"/>
<dbReference type="FunFam" id="3.40.50.300:FF:000053">
    <property type="entry name" value="Signal recognition particle receptor FtsY"/>
    <property type="match status" value="1"/>
</dbReference>
<evidence type="ECO:0000256" key="9">
    <source>
        <dbReference type="ARBA" id="ARBA00048027"/>
    </source>
</evidence>
<evidence type="ECO:0000259" key="12">
    <source>
        <dbReference type="PROSITE" id="PS00300"/>
    </source>
</evidence>
<keyword evidence="3 10" id="KW-0963">Cytoplasm</keyword>
<dbReference type="CDD" id="cd17874">
    <property type="entry name" value="FtsY"/>
    <property type="match status" value="1"/>
</dbReference>
<dbReference type="InterPro" id="IPR027417">
    <property type="entry name" value="P-loop_NTPase"/>
</dbReference>
<dbReference type="GO" id="GO:0005737">
    <property type="term" value="C:cytoplasm"/>
    <property type="evidence" value="ECO:0007669"/>
    <property type="project" value="UniProtKB-SubCell"/>
</dbReference>
<comment type="subunit">
    <text evidence="10">Part of the signal recognition particle protein translocation system, which is composed of SRP and FtsY. SRP is a ribonucleoprotein composed of Ffh and a 4.5S RNA molecule.</text>
</comment>
<sequence length="490" mass="52212">MAMGFIKKMFSFGKKEVEEKPVEQPAPDAVEAALETEPPETAAAPEETQDTAVEVVVSEREMPVIAHEPEPMEEPASETVEEEKAKPEHPVAEIEIPIEQPPVMEPIAVEAPAPEPVVEPVVEPGPEPVSEPEQPEVAKAPDAAVVKEAVEPATQPEPVKPKKVKVARAVEEHKEEAPVEAAPEPKLSWFERLRRGLLRSSNSLSESIGGIFTKRKLDDDTLQDLEDVLIQADLGLETAMRVTDALASGRYGKDVTGEEVRTIMGAEIEKVLGPVAKPLELDLSHKPHVILVVGVNGTGKTTTIGKLAAKLTAGGLKVMLAAGDTFRAAAIEQLHIWGERTGSPVVSSKLGADAAGLAYDAWEKAKEAGSDVLIIDTAGRLQNKAELMDELAKIVRVLGKHDPEAPHTVLQTLDATTGQNALNQVEIFKNIAGVNGLVMTKLDGTARGGILVAISAKHKLPIYFIGVGEGVDDLEPFAAKDFARAIAGVA</sequence>
<evidence type="ECO:0000256" key="3">
    <source>
        <dbReference type="ARBA" id="ARBA00022490"/>
    </source>
</evidence>
<evidence type="ECO:0000313" key="14">
    <source>
        <dbReference type="Proteomes" id="UP000004386"/>
    </source>
</evidence>